<name>A0A873WMQ2_9CAUD</name>
<gene>
    <name evidence="1" type="ORF">CPT_Miami_260</name>
</gene>
<accession>A0A873WMQ2</accession>
<reference evidence="1 2" key="1">
    <citation type="submission" date="2020-07" db="EMBL/GenBank/DDBJ databases">
        <title>Complete genome sequence of Klebsiella pneumoniae phage Miami.</title>
        <authorList>
            <person name="Mora D.A."/>
            <person name="Lessor L."/>
            <person name="Gill J."/>
            <person name="Liu M."/>
        </authorList>
    </citation>
    <scope>NUCLEOTIDE SEQUENCE [LARGE SCALE GENOMIC DNA]</scope>
</reference>
<dbReference type="EMBL" id="MT701590">
    <property type="protein sequence ID" value="QPB09355.1"/>
    <property type="molecule type" value="Genomic_DNA"/>
</dbReference>
<dbReference type="Proteomes" id="UP000662782">
    <property type="component" value="Segment"/>
</dbReference>
<evidence type="ECO:0000313" key="1">
    <source>
        <dbReference type="EMBL" id="QPB09355.1"/>
    </source>
</evidence>
<protein>
    <submittedName>
        <fullName evidence="1">Uncharacterized protein</fullName>
    </submittedName>
</protein>
<evidence type="ECO:0000313" key="2">
    <source>
        <dbReference type="Proteomes" id="UP000662782"/>
    </source>
</evidence>
<proteinExistence type="predicted"/>
<keyword evidence="2" id="KW-1185">Reference proteome</keyword>
<organism evidence="1 2">
    <name type="scientific">Klebsiella phage Miami</name>
    <dbReference type="NCBI Taxonomy" id="2767581"/>
    <lineage>
        <taxon>Viruses</taxon>
        <taxon>Duplodnaviria</taxon>
        <taxon>Heunggongvirae</taxon>
        <taxon>Uroviricota</taxon>
        <taxon>Caudoviricetes</taxon>
        <taxon>Chimalliviridae</taxon>
        <taxon>Miamivirus</taxon>
        <taxon>Miamivirus miami</taxon>
    </lineage>
</organism>
<sequence length="163" mass="18423">MDKKGQGSLYGKIICTGFNIDKATEEGFDLLSLVWGRTPGELSNSEIPGVYLEPFSLKVERVELKVAEEIISAGCTVNYSGIAEDHKSHVYHVRAETYGRGHCHFGLIYNHETEKLHFIERGDVDVKESDGFQQATVEKLILSYDVVKFEGSPQEYIEFMKTR</sequence>